<evidence type="ECO:0000256" key="5">
    <source>
        <dbReference type="ARBA" id="ARBA00023014"/>
    </source>
</evidence>
<dbReference type="Proteomes" id="UP000263273">
    <property type="component" value="Unassembled WGS sequence"/>
</dbReference>
<evidence type="ECO:0000313" key="10">
    <source>
        <dbReference type="EMBL" id="HBK53638.1"/>
    </source>
</evidence>
<reference evidence="10 11" key="1">
    <citation type="journal article" date="2018" name="Nat. Biotechnol.">
        <title>A standardized bacterial taxonomy based on genome phylogeny substantially revises the tree of life.</title>
        <authorList>
            <person name="Parks D.H."/>
            <person name="Chuvochina M."/>
            <person name="Waite D.W."/>
            <person name="Rinke C."/>
            <person name="Skarshewski A."/>
            <person name="Chaumeil P.A."/>
            <person name="Hugenholtz P."/>
        </authorList>
    </citation>
    <scope>NUCLEOTIDE SEQUENCE [LARGE SCALE GENOMIC DNA]</scope>
    <source>
        <strain evidence="10">UBA10948</strain>
    </source>
</reference>
<comment type="function">
    <text evidence="7">Converts 2C-methyl-D-erythritol 2,4-cyclodiphosphate (ME-2,4cPP) into 1-hydroxy-2-methyl-2-(E)-butenyl 4-diphosphate.</text>
</comment>
<evidence type="ECO:0000313" key="11">
    <source>
        <dbReference type="Proteomes" id="UP000263273"/>
    </source>
</evidence>
<feature type="binding site" evidence="7">
    <location>
        <position position="263"/>
    </location>
    <ligand>
        <name>[4Fe-4S] cluster</name>
        <dbReference type="ChEBI" id="CHEBI:49883"/>
    </ligand>
</feature>
<evidence type="ECO:0000259" key="8">
    <source>
        <dbReference type="Pfam" id="PF04551"/>
    </source>
</evidence>
<comment type="catalytic activity">
    <reaction evidence="7">
        <text>(2E)-4-hydroxy-3-methylbut-2-enyl diphosphate + oxidized [flavodoxin] + H2O + 2 H(+) = 2-C-methyl-D-erythritol 2,4-cyclic diphosphate + reduced [flavodoxin]</text>
        <dbReference type="Rhea" id="RHEA:43604"/>
        <dbReference type="Rhea" id="RHEA-COMP:10622"/>
        <dbReference type="Rhea" id="RHEA-COMP:10623"/>
        <dbReference type="ChEBI" id="CHEBI:15377"/>
        <dbReference type="ChEBI" id="CHEBI:15378"/>
        <dbReference type="ChEBI" id="CHEBI:57618"/>
        <dbReference type="ChEBI" id="CHEBI:58210"/>
        <dbReference type="ChEBI" id="CHEBI:58483"/>
        <dbReference type="ChEBI" id="CHEBI:128753"/>
        <dbReference type="EC" id="1.17.7.3"/>
    </reaction>
</comment>
<dbReference type="PANTHER" id="PTHR30454:SF0">
    <property type="entry name" value="4-HYDROXY-3-METHYLBUT-2-EN-1-YL DIPHOSPHATE SYNTHASE (FERREDOXIN), CHLOROPLASTIC"/>
    <property type="match status" value="1"/>
</dbReference>
<dbReference type="PANTHER" id="PTHR30454">
    <property type="entry name" value="4-HYDROXY-3-METHYLBUT-2-EN-1-YL DIPHOSPHATE SYNTHASE"/>
    <property type="match status" value="1"/>
</dbReference>
<dbReference type="EC" id="1.17.7.3" evidence="7"/>
<comment type="pathway">
    <text evidence="7">Isoprenoid biosynthesis; isopentenyl diphosphate biosynthesis via DXP pathway; isopentenyl diphosphate from 1-deoxy-D-xylulose 5-phosphate: step 5/6.</text>
</comment>
<organism evidence="10 11">
    <name type="scientific">Syntrophomonas wolfei</name>
    <dbReference type="NCBI Taxonomy" id="863"/>
    <lineage>
        <taxon>Bacteria</taxon>
        <taxon>Bacillati</taxon>
        <taxon>Bacillota</taxon>
        <taxon>Clostridia</taxon>
        <taxon>Eubacteriales</taxon>
        <taxon>Syntrophomonadaceae</taxon>
        <taxon>Syntrophomonas</taxon>
    </lineage>
</organism>
<dbReference type="InterPro" id="IPR016425">
    <property type="entry name" value="IspG_bac"/>
</dbReference>
<dbReference type="NCBIfam" id="TIGR00612">
    <property type="entry name" value="ispG_gcpE"/>
    <property type="match status" value="1"/>
</dbReference>
<dbReference type="NCBIfam" id="NF001540">
    <property type="entry name" value="PRK00366.1"/>
    <property type="match status" value="1"/>
</dbReference>
<dbReference type="FunFam" id="3.20.20.20:FF:000001">
    <property type="entry name" value="4-hydroxy-3-methylbut-2-en-1-yl diphosphate synthase (flavodoxin)"/>
    <property type="match status" value="1"/>
</dbReference>
<evidence type="ECO:0000256" key="6">
    <source>
        <dbReference type="ARBA" id="ARBA00023229"/>
    </source>
</evidence>
<keyword evidence="5 7" id="KW-0411">Iron-sulfur</keyword>
<feature type="binding site" evidence="7">
    <location>
        <position position="305"/>
    </location>
    <ligand>
        <name>[4Fe-4S] cluster</name>
        <dbReference type="ChEBI" id="CHEBI:49883"/>
    </ligand>
</feature>
<dbReference type="InterPro" id="IPR045854">
    <property type="entry name" value="NO2/SO3_Rdtase_4Fe4S_sf"/>
</dbReference>
<dbReference type="SUPFAM" id="SSF51717">
    <property type="entry name" value="Dihydropteroate synthetase-like"/>
    <property type="match status" value="1"/>
</dbReference>
<dbReference type="Pfam" id="PF26540">
    <property type="entry name" value="GcpE_C"/>
    <property type="match status" value="1"/>
</dbReference>
<dbReference type="InterPro" id="IPR058578">
    <property type="entry name" value="IspG_TIM"/>
</dbReference>
<evidence type="ECO:0000256" key="1">
    <source>
        <dbReference type="ARBA" id="ARBA00022485"/>
    </source>
</evidence>
<dbReference type="SUPFAM" id="SSF56014">
    <property type="entry name" value="Nitrite and sulphite reductase 4Fe-4S domain-like"/>
    <property type="match status" value="1"/>
</dbReference>
<keyword evidence="1 7" id="KW-0004">4Fe-4S</keyword>
<dbReference type="FunFam" id="3.30.413.10:FF:000005">
    <property type="entry name" value="4-hydroxy-3-methylbut-2-en-1-yl diphosphate synthase (flavodoxin)"/>
    <property type="match status" value="1"/>
</dbReference>
<dbReference type="UniPathway" id="UPA00056">
    <property type="reaction ID" value="UER00096"/>
</dbReference>
<comment type="similarity">
    <text evidence="7">Belongs to the IspG family.</text>
</comment>
<dbReference type="GO" id="GO:0005506">
    <property type="term" value="F:iron ion binding"/>
    <property type="evidence" value="ECO:0007669"/>
    <property type="project" value="InterPro"/>
</dbReference>
<comment type="cofactor">
    <cofactor evidence="7">
        <name>[4Fe-4S] cluster</name>
        <dbReference type="ChEBI" id="CHEBI:49883"/>
    </cofactor>
    <text evidence="7">Binds 1 [4Fe-4S] cluster.</text>
</comment>
<keyword evidence="4 7" id="KW-0408">Iron</keyword>
<proteinExistence type="inferred from homology"/>
<dbReference type="AlphaFoldDB" id="A0A354YWB7"/>
<keyword evidence="6 7" id="KW-0414">Isoprene biosynthesis</keyword>
<feature type="domain" description="IspG TIM-barrel" evidence="8">
    <location>
        <begin position="6"/>
        <end position="244"/>
    </location>
</feature>
<dbReference type="Gene3D" id="3.30.413.10">
    <property type="entry name" value="Sulfite Reductase Hemoprotein, domain 1"/>
    <property type="match status" value="1"/>
</dbReference>
<dbReference type="GO" id="GO:0046429">
    <property type="term" value="F:4-hydroxy-3-methylbut-2-en-1-yl diphosphate synthase activity (ferredoxin)"/>
    <property type="evidence" value="ECO:0007669"/>
    <property type="project" value="UniProtKB-UniRule"/>
</dbReference>
<keyword evidence="3 7" id="KW-0560">Oxidoreductase</keyword>
<dbReference type="Pfam" id="PF04551">
    <property type="entry name" value="GcpE"/>
    <property type="match status" value="1"/>
</dbReference>
<feature type="binding site" evidence="7">
    <location>
        <position position="298"/>
    </location>
    <ligand>
        <name>[4Fe-4S] cluster</name>
        <dbReference type="ChEBI" id="CHEBI:49883"/>
    </ligand>
</feature>
<evidence type="ECO:0000259" key="9">
    <source>
        <dbReference type="Pfam" id="PF26540"/>
    </source>
</evidence>
<feature type="domain" description="IspG C-terminal" evidence="9">
    <location>
        <begin position="259"/>
        <end position="346"/>
    </location>
</feature>
<dbReference type="GO" id="GO:0019288">
    <property type="term" value="P:isopentenyl diphosphate biosynthetic process, methylerythritol 4-phosphate pathway"/>
    <property type="evidence" value="ECO:0007669"/>
    <property type="project" value="UniProtKB-UniRule"/>
</dbReference>
<dbReference type="EMBL" id="DNZF01000151">
    <property type="protein sequence ID" value="HBK53638.1"/>
    <property type="molecule type" value="Genomic_DNA"/>
</dbReference>
<dbReference type="GO" id="GO:0141197">
    <property type="term" value="F:4-hydroxy-3-methylbut-2-enyl-diphosphate synthase activity (flavodoxin)"/>
    <property type="evidence" value="ECO:0007669"/>
    <property type="project" value="UniProtKB-EC"/>
</dbReference>
<comment type="caution">
    <text evidence="10">The sequence shown here is derived from an EMBL/GenBank/DDBJ whole genome shotgun (WGS) entry which is preliminary data.</text>
</comment>
<gene>
    <name evidence="7" type="primary">ispG</name>
    <name evidence="10" type="ORF">DDZ44_06865</name>
</gene>
<dbReference type="Gene3D" id="3.20.20.20">
    <property type="entry name" value="Dihydropteroate synthase-like"/>
    <property type="match status" value="1"/>
</dbReference>
<evidence type="ECO:0000256" key="3">
    <source>
        <dbReference type="ARBA" id="ARBA00023002"/>
    </source>
</evidence>
<evidence type="ECO:0000256" key="2">
    <source>
        <dbReference type="ARBA" id="ARBA00022723"/>
    </source>
</evidence>
<accession>A0A354YWB7</accession>
<dbReference type="InterPro" id="IPR011005">
    <property type="entry name" value="Dihydropteroate_synth-like_sf"/>
</dbReference>
<dbReference type="PIRSF" id="PIRSF004640">
    <property type="entry name" value="IspG"/>
    <property type="match status" value="1"/>
</dbReference>
<feature type="binding site" evidence="7">
    <location>
        <position position="266"/>
    </location>
    <ligand>
        <name>[4Fe-4S] cluster</name>
        <dbReference type="ChEBI" id="CHEBI:49883"/>
    </ligand>
</feature>
<dbReference type="GO" id="GO:0051539">
    <property type="term" value="F:4 iron, 4 sulfur cluster binding"/>
    <property type="evidence" value="ECO:0007669"/>
    <property type="project" value="UniProtKB-UniRule"/>
</dbReference>
<dbReference type="InterPro" id="IPR004588">
    <property type="entry name" value="IspG_bac-typ"/>
</dbReference>
<evidence type="ECO:0000256" key="7">
    <source>
        <dbReference type="HAMAP-Rule" id="MF_00159"/>
    </source>
</evidence>
<dbReference type="InterPro" id="IPR058579">
    <property type="entry name" value="IspG_C"/>
</dbReference>
<dbReference type="RefSeq" id="WP_276619061.1">
    <property type="nucleotide sequence ID" value="NZ_DHSN01000014.1"/>
</dbReference>
<evidence type="ECO:0000256" key="4">
    <source>
        <dbReference type="ARBA" id="ARBA00023004"/>
    </source>
</evidence>
<protein>
    <recommendedName>
        <fullName evidence="7">4-hydroxy-3-methylbut-2-en-1-yl diphosphate synthase (flavodoxin)</fullName>
        <ecNumber evidence="7">1.17.7.3</ecNumber>
    </recommendedName>
    <alternativeName>
        <fullName evidence="7">1-hydroxy-2-methyl-2-(E)-butenyl 4-diphosphate synthase</fullName>
    </alternativeName>
</protein>
<dbReference type="HAMAP" id="MF_00159">
    <property type="entry name" value="IspG"/>
    <property type="match status" value="1"/>
</dbReference>
<keyword evidence="2 7" id="KW-0479">Metal-binding</keyword>
<dbReference type="GO" id="GO:0016114">
    <property type="term" value="P:terpenoid biosynthetic process"/>
    <property type="evidence" value="ECO:0007669"/>
    <property type="project" value="InterPro"/>
</dbReference>
<dbReference type="STRING" id="378794.GCA_001570625_01293"/>
<sequence length="351" mass="38346">MRHKSRVIKVGTVPVGGEHPVVVQSMTSTDTRDIERTVKQIQQMEAAGCELVRVAVVDEEAARALARIKKKINIPLIADIHFDHRLALKSLEAGADGLRINPGNIGEEKKLREVVKACSEKKTPIRIGVNAGSLDKRILEKFGGISAPAMVESALENVKLLEDMDFHEIKLSLKASSVMLTVEAYRLLAAEVDYPLHVGITEAGTKDRALIKSALGIGMLLYEGIGDTIRVSLTADPVDEVWAAYEILRSLGMRRRGIELISCPSCGRCEIDLIETAEEVDRKIRHYQQNLKVAVMGCVVNGPGEAREADLGIAGGRGFGLLFKNGEIIKKVPESELVAVLLREIEDSSKK</sequence>
<name>A0A354YWB7_9FIRM</name>